<reference evidence="2" key="1">
    <citation type="submission" date="2022-07" db="EMBL/GenBank/DDBJ databases">
        <title>Genome analysis of Parmales, a sister group of diatoms, reveals the evolutionary specialization of diatoms from phago-mixotrophs to photoautotrophs.</title>
        <authorList>
            <person name="Ban H."/>
            <person name="Sato S."/>
            <person name="Yoshikawa S."/>
            <person name="Kazumasa Y."/>
            <person name="Nakamura Y."/>
            <person name="Ichinomiya M."/>
            <person name="Saitoh K."/>
            <person name="Sato N."/>
            <person name="Blanc-Mathieu R."/>
            <person name="Endo H."/>
            <person name="Kuwata A."/>
            <person name="Ogata H."/>
        </authorList>
    </citation>
    <scope>NUCLEOTIDE SEQUENCE</scope>
</reference>
<dbReference type="SUPFAM" id="SSF48371">
    <property type="entry name" value="ARM repeat"/>
    <property type="match status" value="1"/>
</dbReference>
<dbReference type="OrthoDB" id="206051at2759"/>
<feature type="region of interest" description="Disordered" evidence="1">
    <location>
        <begin position="1413"/>
        <end position="1438"/>
    </location>
</feature>
<sequence length="2232" mass="237728">MSNQQPIPLSARLTTAATNLSSSSTALRSLSLKLETCVLTPSELSSVVTSDSRTIGAALVKALLEKGENERGIVLSIIEKIAGDKASDKRCLIDTVAEVEKSKSIWSGWNEQARIEKIVSSLPSSSPSTPSTPSPSAAAAAMPLPYTHVQAKPTSSNPKPTPTPYSVSSLSSSLTTYLYTSWAFPDVPLTPSDSANLTAIEVGVGLRHDMGKLAWELTTLTNEHILNFPPPVFLQRGSIVLRLCECLGLQEEIIQRLAVDALEVLYNAVVVEFDGVHSDPNLVGGQKKDEEDSENSVRNFRYPKSTPTDPSISFTQFQSYSPTNGKGKLSLLGFYYLLNISLLPLLPTSPKATAIYLKTASKLAQGSASFTPTDASRVTSALATAVLSSTAPSYTLPFISYLNPSLCRRDDYTDTSLLATYTSASSNLMVLPSELCEEIITSVTTPNPDFQPNDGISAIATALSPSSVSTSLHAKSLVASSLPLLTTLNAASSSSTLPSTASMLALAAPLLHLKVDVPGYVPAAAFLWASACLAVHNDSTSLSLSEFESCALPLVNAIRSSLPSALSTIRFLTTSFSISSDVNDTPIPIDTENLLLLPPTPNLLPPLPLTSVSRCCMLTGLLPSTATPSPVLKAILTCGPLLDDDSTSAIVSSIFSAIRSSPELASSLSPLYLSTQVVALTYATQEIQAGISYLDNTLTDHQRTVADIRGLFHISPSVRSSSANQLGMTGDLFQSMSNRLIREWEDDANGWEGARDGEGLGRTDLLNLVNLLAEPEIGKSAATELASALLTTPSSTSMTLKTLNKTASVVSTVLSIVTSDPSTSHPEHANLLRALALASSEARATLTFAESSLSSLLSCLPYISDFNTLAPILTTFHRVVFDPSLTALDEVAAHIFLSHPSITPIHPSTAAAFVLPPNVYEPTTNGYTVPKSTDEALVTSVASFFSSALESAGDYPPHHPTSIANVLSSTISDSKSGKEMNKNIENAHIKCLLDPPVAVEFATNGNVVRSMRRILSVPPSSARDHELLSSALSLLNTVSAHLPVDSFAAILQGMSKTAVAVLEVSNITPSLAADGIDVNGFNKPKNRYGSDLTLREAKKLEKKANRALRALWSARHALQCFLYTFLSSPQASSEIGVNGLSHLQHLALRTKLPMILASNYLSANLIDNFSPEYFCQTARSQSNAVNILHLLVEDDVVCQSFAATALSTSGDDTMFEILLPKLISTISSTRMPDSFLNKAVVRASAPLLKTIAASCTLTTTTSSSMSLLSSRKQQREKKQWCNNTDSLAWVYKLLCDRESGIRSCGYGICSDLLNLAWARPLILSAGEDDGEIMPEDEEASFYRFSTTILEMACRVASDDSECPLVRSESLALLHNACCVGGAALSNSSADVLDVIPSVGRILARAAKHMASDNADDNRFADGDSTTAGSSEGFEEGEDDEAKLMREAVLLPTPTLLWAGVKLLRCLLVGVLQNQDATTTETLKSPSDESGNSPNSSMESSYLQEEELATHFYESGILSHAVTLLSTEGMKKLTYRAMQAHLGLLDDVTDFSIGGIAAEPTSEIWEEVEEAATFATKSVVFDLVTLAIAISRGCETEIVTSNSVSICSSLLRHTSLLTQSFRALTTEVAKLTKSLQGGDVVTDSNFEQLNSVASCCECLKEVVDASADRIVEGGQTKIVGLSNLIPMVGSVPQALGVALNYLALLSANGSVIKELDDACCSINRLTRLLLTVPGWGEGILMERQTGEGEAESMLTGLLEVHHSRSLKRTNAANLPMTERMLTLKEGLAGGAEFSNTCRIASCTALAAAFDAARSSGRDDLIDRANHIAGMAVPDLLSELNDTCALVALDGLRGAKGEQLRDGRRRDRARGLVDGSVDWCPNDVLVFELCAILIVLRSAVALEGGKLACLEDRVGLVGLINKVWPIAMDLEFIGGGKKVVGSFGEGLLEVVLGVVLNFVSGSSMCKQSLDAGARGGRDSITGKIINLILRKASKSSGEGARAVGETVLRLGFGVLKSMALPPSNSRGALAVSGLFKSCSKMILGGLRGAGRENTSPRVRGGGSFMVRAEGVVGLFVNATLDGEGRKAVFANWESFRRMVHDLIAVQDSLGVRLKKGLLMLMRNICLDKTKSYVWGNQDWLNFILNNCVERNRGVRGYALQSLWILMYKSEKAVSVVKERGNIEKVLAAEALVVEEARRGRGGGMGDGVNDEDDDLLIAKSMDAITTLMGVGGGD</sequence>
<comment type="caution">
    <text evidence="2">The sequence shown here is derived from an EMBL/GenBank/DDBJ whole genome shotgun (WGS) entry which is preliminary data.</text>
</comment>
<keyword evidence="3" id="KW-1185">Reference proteome</keyword>
<evidence type="ECO:0000313" key="3">
    <source>
        <dbReference type="Proteomes" id="UP001165082"/>
    </source>
</evidence>
<organism evidence="2 3">
    <name type="scientific">Triparma retinervis</name>
    <dbReference type="NCBI Taxonomy" id="2557542"/>
    <lineage>
        <taxon>Eukaryota</taxon>
        <taxon>Sar</taxon>
        <taxon>Stramenopiles</taxon>
        <taxon>Ochrophyta</taxon>
        <taxon>Bolidophyceae</taxon>
        <taxon>Parmales</taxon>
        <taxon>Triparmaceae</taxon>
        <taxon>Triparma</taxon>
    </lineage>
</organism>
<evidence type="ECO:0000313" key="2">
    <source>
        <dbReference type="EMBL" id="GMH77332.1"/>
    </source>
</evidence>
<feature type="compositionally biased region" description="Low complexity" evidence="1">
    <location>
        <begin position="1488"/>
        <end position="1500"/>
    </location>
</feature>
<proteinExistence type="predicted"/>
<accession>A0A9W7AXJ5</accession>
<dbReference type="InterPro" id="IPR016024">
    <property type="entry name" value="ARM-type_fold"/>
</dbReference>
<evidence type="ECO:0000256" key="1">
    <source>
        <dbReference type="SAM" id="MobiDB-lite"/>
    </source>
</evidence>
<feature type="region of interest" description="Disordered" evidence="1">
    <location>
        <begin position="281"/>
        <end position="302"/>
    </location>
</feature>
<dbReference type="Proteomes" id="UP001165082">
    <property type="component" value="Unassembled WGS sequence"/>
</dbReference>
<dbReference type="EMBL" id="BRXZ01001723">
    <property type="protein sequence ID" value="GMH77332.1"/>
    <property type="molecule type" value="Genomic_DNA"/>
</dbReference>
<feature type="region of interest" description="Disordered" evidence="1">
    <location>
        <begin position="120"/>
        <end position="139"/>
    </location>
</feature>
<protein>
    <submittedName>
        <fullName evidence="2">Uncharacterized protein</fullName>
    </submittedName>
</protein>
<name>A0A9W7AXJ5_9STRA</name>
<gene>
    <name evidence="2" type="ORF">TrRE_jg4435</name>
</gene>
<feature type="region of interest" description="Disordered" evidence="1">
    <location>
        <begin position="1477"/>
        <end position="1500"/>
    </location>
</feature>